<dbReference type="InterPro" id="IPR002227">
    <property type="entry name" value="Tyrosinase_Cu-bd"/>
</dbReference>
<dbReference type="PRINTS" id="PR00092">
    <property type="entry name" value="TYROSINASE"/>
</dbReference>
<dbReference type="GO" id="GO:0016491">
    <property type="term" value="F:oxidoreductase activity"/>
    <property type="evidence" value="ECO:0007669"/>
    <property type="project" value="InterPro"/>
</dbReference>
<dbReference type="PANTHER" id="PTHR11474:SF126">
    <property type="entry name" value="TYROSINASE-LIKE PROTEIN TYR-1-RELATED"/>
    <property type="match status" value="1"/>
</dbReference>
<comment type="caution">
    <text evidence="6">The sequence shown here is derived from an EMBL/GenBank/DDBJ whole genome shotgun (WGS) entry which is preliminary data.</text>
</comment>
<accession>A0A9P9WPJ5</accession>
<dbReference type="Pfam" id="PF00264">
    <property type="entry name" value="Tyrosinase"/>
    <property type="match status" value="1"/>
</dbReference>
<evidence type="ECO:0000313" key="6">
    <source>
        <dbReference type="EMBL" id="KAI1873463.1"/>
    </source>
</evidence>
<sequence length="349" mass="37944">MRFAMIFTASAAAASILPGKRDASVCTEIRPRVPWTNLTSGEKSAYIQADLCLINAPSKSGFPGAVTRWDDLQWPHVVQSATVHNVGAFLPFHRYYMTAHERLIKDECGYTGRMPYWDELADQENMSSSEMWSTEYFGGNGTAENYCVVDGPFANLTLRWLADGSIEDHCLTRIMNDNSLSRTSQEEIDACNAITNYTSAWECFNGGPHGGGHAAVGGIMLDGTLSPGDPVFYLHHSWLDKLFWDWQKLDLPARLADIGGPNIPASRGTQPGGPDGPNGTAVRSGTGVPENPSGVIGGTGSEFVDYFGDNGTVTTLNHRIYMAEIYPNVTIGDLMDLNGAVICSEYIDV</sequence>
<keyword evidence="7" id="KW-1185">Reference proteome</keyword>
<protein>
    <recommendedName>
        <fullName evidence="4 5">Tyrosinase copper-binding domain-containing protein</fullName>
    </recommendedName>
</protein>
<evidence type="ECO:0000259" key="5">
    <source>
        <dbReference type="PROSITE" id="PS00498"/>
    </source>
</evidence>
<dbReference type="SUPFAM" id="SSF48056">
    <property type="entry name" value="Di-copper centre-containing domain"/>
    <property type="match status" value="1"/>
</dbReference>
<dbReference type="AlphaFoldDB" id="A0A9P9WPJ5"/>
<feature type="region of interest" description="Disordered" evidence="3">
    <location>
        <begin position="261"/>
        <end position="292"/>
    </location>
</feature>
<dbReference type="Gene3D" id="1.10.1280.10">
    <property type="entry name" value="Di-copper center containing domain from catechol oxidase"/>
    <property type="match status" value="1"/>
</dbReference>
<evidence type="ECO:0000313" key="7">
    <source>
        <dbReference type="Proteomes" id="UP000829685"/>
    </source>
</evidence>
<evidence type="ECO:0000256" key="3">
    <source>
        <dbReference type="SAM" id="MobiDB-lite"/>
    </source>
</evidence>
<evidence type="ECO:0000259" key="4">
    <source>
        <dbReference type="PROSITE" id="PS00497"/>
    </source>
</evidence>
<evidence type="ECO:0000256" key="2">
    <source>
        <dbReference type="ARBA" id="ARBA00023008"/>
    </source>
</evidence>
<dbReference type="Proteomes" id="UP000829685">
    <property type="component" value="Unassembled WGS sequence"/>
</dbReference>
<reference evidence="6" key="1">
    <citation type="submission" date="2021-03" db="EMBL/GenBank/DDBJ databases">
        <title>Revisited historic fungal species revealed as producer of novel bioactive compounds through whole genome sequencing and comparative genomics.</title>
        <authorList>
            <person name="Vignolle G.A."/>
            <person name="Hochenegger N."/>
            <person name="Mach R.L."/>
            <person name="Mach-Aigner A.R."/>
            <person name="Javad Rahimi M."/>
            <person name="Salim K.A."/>
            <person name="Chan C.M."/>
            <person name="Lim L.B.L."/>
            <person name="Cai F."/>
            <person name="Druzhinina I.S."/>
            <person name="U'Ren J.M."/>
            <person name="Derntl C."/>
        </authorList>
    </citation>
    <scope>NUCLEOTIDE SEQUENCE</scope>
    <source>
        <strain evidence="6">TUCIM 5799</strain>
    </source>
</reference>
<name>A0A9P9WPJ5_9PEZI</name>
<dbReference type="PANTHER" id="PTHR11474">
    <property type="entry name" value="TYROSINASE FAMILY MEMBER"/>
    <property type="match status" value="1"/>
</dbReference>
<dbReference type="GO" id="GO:0046872">
    <property type="term" value="F:metal ion binding"/>
    <property type="evidence" value="ECO:0007669"/>
    <property type="project" value="UniProtKB-KW"/>
</dbReference>
<evidence type="ECO:0000256" key="1">
    <source>
        <dbReference type="ARBA" id="ARBA00022723"/>
    </source>
</evidence>
<organism evidence="6 7">
    <name type="scientific">Neoarthrinium moseri</name>
    <dbReference type="NCBI Taxonomy" id="1658444"/>
    <lineage>
        <taxon>Eukaryota</taxon>
        <taxon>Fungi</taxon>
        <taxon>Dikarya</taxon>
        <taxon>Ascomycota</taxon>
        <taxon>Pezizomycotina</taxon>
        <taxon>Sordariomycetes</taxon>
        <taxon>Xylariomycetidae</taxon>
        <taxon>Amphisphaeriales</taxon>
        <taxon>Apiosporaceae</taxon>
        <taxon>Neoarthrinium</taxon>
    </lineage>
</organism>
<dbReference type="PROSITE" id="PS00498">
    <property type="entry name" value="TYROSINASE_2"/>
    <property type="match status" value="1"/>
</dbReference>
<dbReference type="InterPro" id="IPR008922">
    <property type="entry name" value="Di-copper_centre_dom_sf"/>
</dbReference>
<keyword evidence="1" id="KW-0479">Metal-binding</keyword>
<dbReference type="InterPro" id="IPR050316">
    <property type="entry name" value="Tyrosinase/Hemocyanin"/>
</dbReference>
<dbReference type="PROSITE" id="PS00497">
    <property type="entry name" value="TYROSINASE_1"/>
    <property type="match status" value="1"/>
</dbReference>
<gene>
    <name evidence="6" type="ORF">JX265_005085</name>
</gene>
<proteinExistence type="predicted"/>
<feature type="domain" description="Tyrosinase copper-binding" evidence="4">
    <location>
        <begin position="84"/>
        <end position="101"/>
    </location>
</feature>
<keyword evidence="2" id="KW-0186">Copper</keyword>
<dbReference type="EMBL" id="JAFIMR010000010">
    <property type="protein sequence ID" value="KAI1873463.1"/>
    <property type="molecule type" value="Genomic_DNA"/>
</dbReference>
<feature type="domain" description="Tyrosinase copper-binding" evidence="5">
    <location>
        <begin position="229"/>
        <end position="240"/>
    </location>
</feature>